<accession>A0A409Y407</accession>
<feature type="compositionally biased region" description="Low complexity" evidence="1">
    <location>
        <begin position="1"/>
        <end position="19"/>
    </location>
</feature>
<proteinExistence type="predicted"/>
<dbReference type="EMBL" id="NHYE01001207">
    <property type="protein sequence ID" value="PPQ97718.1"/>
    <property type="molecule type" value="Genomic_DNA"/>
</dbReference>
<keyword evidence="4" id="KW-1185">Reference proteome</keyword>
<feature type="region of interest" description="Disordered" evidence="1">
    <location>
        <begin position="61"/>
        <end position="95"/>
    </location>
</feature>
<feature type="compositionally biased region" description="Polar residues" evidence="1">
    <location>
        <begin position="191"/>
        <end position="201"/>
    </location>
</feature>
<dbReference type="OrthoDB" id="2848852at2759"/>
<feature type="transmembrane region" description="Helical" evidence="2">
    <location>
        <begin position="32"/>
        <end position="51"/>
    </location>
</feature>
<dbReference type="Proteomes" id="UP000284706">
    <property type="component" value="Unassembled WGS sequence"/>
</dbReference>
<evidence type="ECO:0000313" key="4">
    <source>
        <dbReference type="Proteomes" id="UP000284706"/>
    </source>
</evidence>
<feature type="region of interest" description="Disordered" evidence="1">
    <location>
        <begin position="1"/>
        <end position="25"/>
    </location>
</feature>
<sequence>MSSSSHLSSASTTPTPTASKLPDPNPNTDHRILAVVIILGIVGAFLLGYIVHITLQVKRRQDKEAEATGPYQGTLINSDEHPAAQITPFGSGVGGYSGPRFKHKPGEDMRIAIRRPDGAWHFADSRTPFTPVGVNELDVVPSPISSATSLLSFNTRFPPPVSPASPLHPSNHSHFRSRSRSQSQSQSQHRMNMSTSTSATRSAYDLNSDWSHHRDKDVPPLPVPPQPAYHRGAEPCREHFDDGRSDL</sequence>
<feature type="compositionally biased region" description="Basic and acidic residues" evidence="1">
    <location>
        <begin position="231"/>
        <end position="247"/>
    </location>
</feature>
<feature type="compositionally biased region" description="Low complexity" evidence="1">
    <location>
        <begin position="180"/>
        <end position="190"/>
    </location>
</feature>
<keyword evidence="2" id="KW-1133">Transmembrane helix</keyword>
<gene>
    <name evidence="3" type="ORF">CVT26_001908</name>
</gene>
<reference evidence="3 4" key="1">
    <citation type="journal article" date="2018" name="Evol. Lett.">
        <title>Horizontal gene cluster transfer increased hallucinogenic mushroom diversity.</title>
        <authorList>
            <person name="Reynolds H.T."/>
            <person name="Vijayakumar V."/>
            <person name="Gluck-Thaler E."/>
            <person name="Korotkin H.B."/>
            <person name="Matheny P.B."/>
            <person name="Slot J.C."/>
        </authorList>
    </citation>
    <scope>NUCLEOTIDE SEQUENCE [LARGE SCALE GENOMIC DNA]</scope>
    <source>
        <strain evidence="3 4">SRW20</strain>
    </source>
</reference>
<evidence type="ECO:0000313" key="3">
    <source>
        <dbReference type="EMBL" id="PPQ97718.1"/>
    </source>
</evidence>
<dbReference type="AlphaFoldDB" id="A0A409Y407"/>
<protein>
    <submittedName>
        <fullName evidence="3">Uncharacterized protein</fullName>
    </submittedName>
</protein>
<evidence type="ECO:0000256" key="1">
    <source>
        <dbReference type="SAM" id="MobiDB-lite"/>
    </source>
</evidence>
<name>A0A409Y407_9AGAR</name>
<comment type="caution">
    <text evidence="3">The sequence shown here is derived from an EMBL/GenBank/DDBJ whole genome shotgun (WGS) entry which is preliminary data.</text>
</comment>
<dbReference type="InParanoid" id="A0A409Y407"/>
<evidence type="ECO:0000256" key="2">
    <source>
        <dbReference type="SAM" id="Phobius"/>
    </source>
</evidence>
<keyword evidence="2" id="KW-0812">Transmembrane</keyword>
<organism evidence="3 4">
    <name type="scientific">Gymnopilus dilepis</name>
    <dbReference type="NCBI Taxonomy" id="231916"/>
    <lineage>
        <taxon>Eukaryota</taxon>
        <taxon>Fungi</taxon>
        <taxon>Dikarya</taxon>
        <taxon>Basidiomycota</taxon>
        <taxon>Agaricomycotina</taxon>
        <taxon>Agaricomycetes</taxon>
        <taxon>Agaricomycetidae</taxon>
        <taxon>Agaricales</taxon>
        <taxon>Agaricineae</taxon>
        <taxon>Hymenogastraceae</taxon>
        <taxon>Gymnopilus</taxon>
    </lineage>
</organism>
<feature type="region of interest" description="Disordered" evidence="1">
    <location>
        <begin position="161"/>
        <end position="247"/>
    </location>
</feature>
<keyword evidence="2" id="KW-0472">Membrane</keyword>